<name>A0A0C3AIL4_SERVB</name>
<reference evidence="1 2" key="1">
    <citation type="submission" date="2014-04" db="EMBL/GenBank/DDBJ databases">
        <authorList>
            <consortium name="DOE Joint Genome Institute"/>
            <person name="Kuo A."/>
            <person name="Zuccaro A."/>
            <person name="Kohler A."/>
            <person name="Nagy L.G."/>
            <person name="Floudas D."/>
            <person name="Copeland A."/>
            <person name="Barry K.W."/>
            <person name="Cichocki N."/>
            <person name="Veneault-Fourrey C."/>
            <person name="LaButti K."/>
            <person name="Lindquist E.A."/>
            <person name="Lipzen A."/>
            <person name="Lundell T."/>
            <person name="Morin E."/>
            <person name="Murat C."/>
            <person name="Sun H."/>
            <person name="Tunlid A."/>
            <person name="Henrissat B."/>
            <person name="Grigoriev I.V."/>
            <person name="Hibbett D.S."/>
            <person name="Martin F."/>
            <person name="Nordberg H.P."/>
            <person name="Cantor M.N."/>
            <person name="Hua S.X."/>
        </authorList>
    </citation>
    <scope>NUCLEOTIDE SEQUENCE [LARGE SCALE GENOMIC DNA]</scope>
    <source>
        <strain evidence="1 2">MAFF 305830</strain>
    </source>
</reference>
<keyword evidence="2" id="KW-1185">Reference proteome</keyword>
<evidence type="ECO:0000313" key="1">
    <source>
        <dbReference type="EMBL" id="KIM19919.1"/>
    </source>
</evidence>
<protein>
    <submittedName>
        <fullName evidence="1">Uncharacterized protein</fullName>
    </submittedName>
</protein>
<dbReference type="EMBL" id="KN824508">
    <property type="protein sequence ID" value="KIM19919.1"/>
    <property type="molecule type" value="Genomic_DNA"/>
</dbReference>
<reference evidence="2" key="2">
    <citation type="submission" date="2015-01" db="EMBL/GenBank/DDBJ databases">
        <title>Evolutionary Origins and Diversification of the Mycorrhizal Mutualists.</title>
        <authorList>
            <consortium name="DOE Joint Genome Institute"/>
            <consortium name="Mycorrhizal Genomics Consortium"/>
            <person name="Kohler A."/>
            <person name="Kuo A."/>
            <person name="Nagy L.G."/>
            <person name="Floudas D."/>
            <person name="Copeland A."/>
            <person name="Barry K.W."/>
            <person name="Cichocki N."/>
            <person name="Veneault-Fourrey C."/>
            <person name="LaButti K."/>
            <person name="Lindquist E.A."/>
            <person name="Lipzen A."/>
            <person name="Lundell T."/>
            <person name="Morin E."/>
            <person name="Murat C."/>
            <person name="Riley R."/>
            <person name="Ohm R."/>
            <person name="Sun H."/>
            <person name="Tunlid A."/>
            <person name="Henrissat B."/>
            <person name="Grigoriev I.V."/>
            <person name="Hibbett D.S."/>
            <person name="Martin F."/>
        </authorList>
    </citation>
    <scope>NUCLEOTIDE SEQUENCE [LARGE SCALE GENOMIC DNA]</scope>
    <source>
        <strain evidence="2">MAFF 305830</strain>
    </source>
</reference>
<evidence type="ECO:0000313" key="2">
    <source>
        <dbReference type="Proteomes" id="UP000054097"/>
    </source>
</evidence>
<dbReference type="HOGENOM" id="CLU_2723791_0_0_1"/>
<sequence length="72" mass="8515">MLSKVFSYSLEHICWPNNCQLVYPWSPINSAHCGRWIYSGKRIIQSHYKHALDAQRLDWLSYLPLSWLHAPS</sequence>
<organism evidence="1 2">
    <name type="scientific">Serendipita vermifera MAFF 305830</name>
    <dbReference type="NCBI Taxonomy" id="933852"/>
    <lineage>
        <taxon>Eukaryota</taxon>
        <taxon>Fungi</taxon>
        <taxon>Dikarya</taxon>
        <taxon>Basidiomycota</taxon>
        <taxon>Agaricomycotina</taxon>
        <taxon>Agaricomycetes</taxon>
        <taxon>Sebacinales</taxon>
        <taxon>Serendipitaceae</taxon>
        <taxon>Serendipita</taxon>
    </lineage>
</organism>
<gene>
    <name evidence="1" type="ORF">M408DRAFT_170102</name>
</gene>
<dbReference type="Proteomes" id="UP000054097">
    <property type="component" value="Unassembled WGS sequence"/>
</dbReference>
<proteinExistence type="predicted"/>
<accession>A0A0C3AIL4</accession>
<dbReference type="AlphaFoldDB" id="A0A0C3AIL4"/>